<dbReference type="AlphaFoldDB" id="A0A1M6SQI2"/>
<dbReference type="Pfam" id="PF01433">
    <property type="entry name" value="Peptidase_M1"/>
    <property type="match status" value="1"/>
</dbReference>
<dbReference type="GO" id="GO:0006508">
    <property type="term" value="P:proteolysis"/>
    <property type="evidence" value="ECO:0007669"/>
    <property type="project" value="UniProtKB-KW"/>
</dbReference>
<dbReference type="Gene3D" id="1.10.390.10">
    <property type="entry name" value="Neutral Protease Domain 2"/>
    <property type="match status" value="1"/>
</dbReference>
<dbReference type="SUPFAM" id="SSF63737">
    <property type="entry name" value="Leukotriene A4 hydrolase N-terminal domain"/>
    <property type="match status" value="1"/>
</dbReference>
<keyword evidence="8" id="KW-0479">Metal-binding</keyword>
<sequence>MQHFYSLLAGLLLASSGLQAQVPATRPAPLSLPHDGAASCVRAHTQTGQRGPATTVRHRQKMDRYDVKYYKLDIALENNSRNVRGNVRMVASSLVQPLDSVAFELYQTFTIDSVVVNGRRSPGLRRAGSDVTAALPQSVPASTQFSTVVYYRGTAPNGNTAAIGNALNTQSSVRINGVSYPYNVTWSLSEPFSAHEWWPCKQVLTDKADSLDVWVTTTSTNKVGSNGVLERVTPLAGGKSRYEWKHRAKPIDYYLVSVAVAPYVEYVNYANPVGGPRIPIVNYVYNQTALNFFQTEIDRTPGFIEHFSSLVGLYPFASEKYGHSMAPIGGGMEHQTMTTQDGFNFTLTAHELFHQWFGDNVTCASWEDIWLNESFASYGEYLALTRFATPSDAIQWLDDAQFYAKNRYVSGQWVPAPGGSLRVPDTTNVGRIFDYNLSYKKGATVVHMLRYLLNDDTKFFRALRTYQSTYSGRTARTRDLQAVFEAEAGRSLQYFFDQWYRGQGYPTFNVRWNQVGQNFYLRTTETVSMPSVTPFFDTDVSYTLEFTDGTTQVVRLRQGQPVSSFVVPVSKTVAFVDVDVDNWLLKGTGTIVRDNLLILGTEAAARASRLTVYPNPCRETLRLQDLTSRATAEVTDATGRVLLRQAVEPLRAQLDTRGLAAGLYHLRLTSASGAVSLARFVRE</sequence>
<comment type="catalytic activity">
    <reaction evidence="1">
        <text>Release of an N-terminal amino acid, Xaa-|-Yaa- from a peptide, amide or arylamide. Xaa is preferably Ala, but may be most amino acids including Pro (slow action). When a terminal hydrophobic residue is followed by a prolyl residue, the two may be released as an intact Xaa-Pro dipeptide.</text>
        <dbReference type="EC" id="3.4.11.2"/>
    </reaction>
</comment>
<dbReference type="RefSeq" id="WP_139252131.1">
    <property type="nucleotide sequence ID" value="NZ_FRAS01000003.1"/>
</dbReference>
<gene>
    <name evidence="15" type="ORF">SAMN02746009_00949</name>
</gene>
<dbReference type="InterPro" id="IPR026444">
    <property type="entry name" value="Secre_tail"/>
</dbReference>
<name>A0A1M6SQI2_9BACT</name>
<evidence type="ECO:0000256" key="4">
    <source>
        <dbReference type="ARBA" id="ARBA00012564"/>
    </source>
</evidence>
<evidence type="ECO:0000256" key="1">
    <source>
        <dbReference type="ARBA" id="ARBA00000098"/>
    </source>
</evidence>
<feature type="domain" description="Secretion system C-terminal sorting" evidence="14">
    <location>
        <begin position="612"/>
        <end position="675"/>
    </location>
</feature>
<dbReference type="EC" id="3.4.11.2" evidence="4"/>
<dbReference type="GO" id="GO:0005737">
    <property type="term" value="C:cytoplasm"/>
    <property type="evidence" value="ECO:0007669"/>
    <property type="project" value="TreeGrafter"/>
</dbReference>
<dbReference type="NCBIfam" id="TIGR04183">
    <property type="entry name" value="Por_Secre_tail"/>
    <property type="match status" value="1"/>
</dbReference>
<dbReference type="GO" id="GO:0008270">
    <property type="term" value="F:zinc ion binding"/>
    <property type="evidence" value="ECO:0007669"/>
    <property type="project" value="InterPro"/>
</dbReference>
<evidence type="ECO:0000256" key="11">
    <source>
        <dbReference type="ARBA" id="ARBA00023049"/>
    </source>
</evidence>
<accession>A0A1M6SQI2</accession>
<evidence type="ECO:0000256" key="10">
    <source>
        <dbReference type="ARBA" id="ARBA00022833"/>
    </source>
</evidence>
<evidence type="ECO:0000259" key="14">
    <source>
        <dbReference type="Pfam" id="PF18962"/>
    </source>
</evidence>
<evidence type="ECO:0000313" key="15">
    <source>
        <dbReference type="EMBL" id="SHK47001.1"/>
    </source>
</evidence>
<evidence type="ECO:0000256" key="3">
    <source>
        <dbReference type="ARBA" id="ARBA00010136"/>
    </source>
</evidence>
<dbReference type="Gene3D" id="2.60.40.1730">
    <property type="entry name" value="tricorn interacting facor f3 domain"/>
    <property type="match status" value="1"/>
</dbReference>
<dbReference type="OrthoDB" id="100605at2"/>
<dbReference type="EMBL" id="FRAS01000003">
    <property type="protein sequence ID" value="SHK47001.1"/>
    <property type="molecule type" value="Genomic_DNA"/>
</dbReference>
<evidence type="ECO:0000256" key="7">
    <source>
        <dbReference type="ARBA" id="ARBA00022670"/>
    </source>
</evidence>
<proteinExistence type="inferred from homology"/>
<keyword evidence="7" id="KW-0645">Protease</keyword>
<keyword evidence="9" id="KW-0378">Hydrolase</keyword>
<dbReference type="InterPro" id="IPR050344">
    <property type="entry name" value="Peptidase_M1_aminopeptidases"/>
</dbReference>
<evidence type="ECO:0000256" key="2">
    <source>
        <dbReference type="ARBA" id="ARBA00001947"/>
    </source>
</evidence>
<organism evidence="15 16">
    <name type="scientific">Hymenobacter psychrotolerans DSM 18569</name>
    <dbReference type="NCBI Taxonomy" id="1121959"/>
    <lineage>
        <taxon>Bacteria</taxon>
        <taxon>Pseudomonadati</taxon>
        <taxon>Bacteroidota</taxon>
        <taxon>Cytophagia</taxon>
        <taxon>Cytophagales</taxon>
        <taxon>Hymenobacteraceae</taxon>
        <taxon>Hymenobacter</taxon>
    </lineage>
</organism>
<dbReference type="GO" id="GO:0042277">
    <property type="term" value="F:peptide binding"/>
    <property type="evidence" value="ECO:0007669"/>
    <property type="project" value="TreeGrafter"/>
</dbReference>
<dbReference type="GO" id="GO:0043171">
    <property type="term" value="P:peptide catabolic process"/>
    <property type="evidence" value="ECO:0007669"/>
    <property type="project" value="TreeGrafter"/>
</dbReference>
<dbReference type="GO" id="GO:0005615">
    <property type="term" value="C:extracellular space"/>
    <property type="evidence" value="ECO:0007669"/>
    <property type="project" value="TreeGrafter"/>
</dbReference>
<dbReference type="PRINTS" id="PR00756">
    <property type="entry name" value="ALADIPTASE"/>
</dbReference>
<keyword evidence="12" id="KW-0732">Signal</keyword>
<evidence type="ECO:0000259" key="13">
    <source>
        <dbReference type="Pfam" id="PF01433"/>
    </source>
</evidence>
<dbReference type="GO" id="GO:0016285">
    <property type="term" value="F:alanyl aminopeptidase activity"/>
    <property type="evidence" value="ECO:0007669"/>
    <property type="project" value="UniProtKB-EC"/>
</dbReference>
<reference evidence="16" key="1">
    <citation type="submission" date="2016-11" db="EMBL/GenBank/DDBJ databases">
        <authorList>
            <person name="Varghese N."/>
            <person name="Submissions S."/>
        </authorList>
    </citation>
    <scope>NUCLEOTIDE SEQUENCE [LARGE SCALE GENOMIC DNA]</scope>
    <source>
        <strain evidence="16">DSM 18569</strain>
    </source>
</reference>
<evidence type="ECO:0000313" key="16">
    <source>
        <dbReference type="Proteomes" id="UP000183947"/>
    </source>
</evidence>
<dbReference type="PANTHER" id="PTHR11533:SF174">
    <property type="entry name" value="PUROMYCIN-SENSITIVE AMINOPEPTIDASE-RELATED"/>
    <property type="match status" value="1"/>
</dbReference>
<dbReference type="InterPro" id="IPR042097">
    <property type="entry name" value="Aminopeptidase_N-like_N_sf"/>
</dbReference>
<dbReference type="PANTHER" id="PTHR11533">
    <property type="entry name" value="PROTEASE M1 ZINC METALLOPROTEASE"/>
    <property type="match status" value="1"/>
</dbReference>
<dbReference type="GO" id="GO:0070006">
    <property type="term" value="F:metalloaminopeptidase activity"/>
    <property type="evidence" value="ECO:0007669"/>
    <property type="project" value="TreeGrafter"/>
</dbReference>
<dbReference type="STRING" id="1121959.SAMN02746009_00949"/>
<feature type="signal peptide" evidence="12">
    <location>
        <begin position="1"/>
        <end position="20"/>
    </location>
</feature>
<dbReference type="CDD" id="cd09603">
    <property type="entry name" value="M1_APN_like"/>
    <property type="match status" value="1"/>
</dbReference>
<evidence type="ECO:0000256" key="9">
    <source>
        <dbReference type="ARBA" id="ARBA00022801"/>
    </source>
</evidence>
<dbReference type="SUPFAM" id="SSF55486">
    <property type="entry name" value="Metalloproteases ('zincins'), catalytic domain"/>
    <property type="match status" value="1"/>
</dbReference>
<dbReference type="GO" id="GO:0016020">
    <property type="term" value="C:membrane"/>
    <property type="evidence" value="ECO:0007669"/>
    <property type="project" value="TreeGrafter"/>
</dbReference>
<keyword evidence="16" id="KW-1185">Reference proteome</keyword>
<feature type="chain" id="PRO_5012658063" description="Aminopeptidase N" evidence="12">
    <location>
        <begin position="21"/>
        <end position="683"/>
    </location>
</feature>
<protein>
    <recommendedName>
        <fullName evidence="5">Aminopeptidase N</fullName>
        <ecNumber evidence="4">3.4.11.2</ecNumber>
    </recommendedName>
</protein>
<dbReference type="InterPro" id="IPR027268">
    <property type="entry name" value="Peptidase_M4/M1_CTD_sf"/>
</dbReference>
<dbReference type="InterPro" id="IPR014782">
    <property type="entry name" value="Peptidase_M1_dom"/>
</dbReference>
<dbReference type="InterPro" id="IPR001930">
    <property type="entry name" value="Peptidase_M1"/>
</dbReference>
<evidence type="ECO:0000256" key="5">
    <source>
        <dbReference type="ARBA" id="ARBA00015611"/>
    </source>
</evidence>
<feature type="domain" description="Peptidase M1 membrane alanine aminopeptidase" evidence="13">
    <location>
        <begin position="343"/>
        <end position="499"/>
    </location>
</feature>
<keyword evidence="6" id="KW-0031">Aminopeptidase</keyword>
<dbReference type="Pfam" id="PF18962">
    <property type="entry name" value="Por_Secre_tail"/>
    <property type="match status" value="1"/>
</dbReference>
<evidence type="ECO:0000256" key="8">
    <source>
        <dbReference type="ARBA" id="ARBA00022723"/>
    </source>
</evidence>
<comment type="similarity">
    <text evidence="3">Belongs to the peptidase M1 family.</text>
</comment>
<evidence type="ECO:0000256" key="6">
    <source>
        <dbReference type="ARBA" id="ARBA00022438"/>
    </source>
</evidence>
<comment type="cofactor">
    <cofactor evidence="2">
        <name>Zn(2+)</name>
        <dbReference type="ChEBI" id="CHEBI:29105"/>
    </cofactor>
</comment>
<dbReference type="Proteomes" id="UP000183947">
    <property type="component" value="Unassembled WGS sequence"/>
</dbReference>
<keyword evidence="10" id="KW-0862">Zinc</keyword>
<evidence type="ECO:0000256" key="12">
    <source>
        <dbReference type="SAM" id="SignalP"/>
    </source>
</evidence>
<keyword evidence="11" id="KW-0482">Metalloprotease</keyword>